<dbReference type="InterPro" id="IPR045843">
    <property type="entry name" value="IND-like"/>
</dbReference>
<dbReference type="AlphaFoldDB" id="A0A830BU66"/>
<sequence length="196" mass="21847">MLVKVVIGYAGARITGNYRVADGGANGDLITSSGRLRNHMNFSSLGMLSRITEAEHENGRLNGMEDPKVENVSCDNLFSTFGSWNNDSSYYAENLISGIKREMDDDRTLFVNTQDVETENRAHILSRHLSLPKAPPAEIGAMEKLLHFQDTVPCKIRAKRGCATHPRSIAERQTNTSDMLDLAVEYIKGLQKQYKV</sequence>
<organism evidence="4 5">
    <name type="scientific">Phtheirospermum japonicum</name>
    <dbReference type="NCBI Taxonomy" id="374723"/>
    <lineage>
        <taxon>Eukaryota</taxon>
        <taxon>Viridiplantae</taxon>
        <taxon>Streptophyta</taxon>
        <taxon>Embryophyta</taxon>
        <taxon>Tracheophyta</taxon>
        <taxon>Spermatophyta</taxon>
        <taxon>Magnoliopsida</taxon>
        <taxon>eudicotyledons</taxon>
        <taxon>Gunneridae</taxon>
        <taxon>Pentapetalae</taxon>
        <taxon>asterids</taxon>
        <taxon>lamiids</taxon>
        <taxon>Lamiales</taxon>
        <taxon>Orobanchaceae</taxon>
        <taxon>Orobanchaceae incertae sedis</taxon>
        <taxon>Phtheirospermum</taxon>
    </lineage>
</organism>
<dbReference type="PANTHER" id="PTHR16223">
    <property type="entry name" value="TRANSCRIPTION FACTOR BHLH83-RELATED"/>
    <property type="match status" value="1"/>
</dbReference>
<keyword evidence="3" id="KW-0539">Nucleus</keyword>
<evidence type="ECO:0000256" key="2">
    <source>
        <dbReference type="ARBA" id="ARBA00023125"/>
    </source>
</evidence>
<proteinExistence type="predicted"/>
<dbReference type="GO" id="GO:0005634">
    <property type="term" value="C:nucleus"/>
    <property type="evidence" value="ECO:0007669"/>
    <property type="project" value="UniProtKB-SubCell"/>
</dbReference>
<comment type="subcellular location">
    <subcellularLocation>
        <location evidence="1">Nucleus</location>
    </subcellularLocation>
</comment>
<accession>A0A830BU66</accession>
<dbReference type="EMBL" id="BMAC01000198">
    <property type="protein sequence ID" value="GFP89649.1"/>
    <property type="molecule type" value="Genomic_DNA"/>
</dbReference>
<comment type="caution">
    <text evidence="4">The sequence shown here is derived from an EMBL/GenBank/DDBJ whole genome shotgun (WGS) entry which is preliminary data.</text>
</comment>
<keyword evidence="2" id="KW-0238">DNA-binding</keyword>
<name>A0A830BU66_9LAMI</name>
<dbReference type="OrthoDB" id="2019494at2759"/>
<dbReference type="Proteomes" id="UP000653305">
    <property type="component" value="Unassembled WGS sequence"/>
</dbReference>
<evidence type="ECO:0000256" key="3">
    <source>
        <dbReference type="ARBA" id="ARBA00023242"/>
    </source>
</evidence>
<evidence type="ECO:0000313" key="5">
    <source>
        <dbReference type="Proteomes" id="UP000653305"/>
    </source>
</evidence>
<reference evidence="4" key="1">
    <citation type="submission" date="2020-07" db="EMBL/GenBank/DDBJ databases">
        <title>Ethylene signaling mediates host invasion by parasitic plants.</title>
        <authorList>
            <person name="Yoshida S."/>
        </authorList>
    </citation>
    <scope>NUCLEOTIDE SEQUENCE</scope>
    <source>
        <strain evidence="4">Okayama</strain>
    </source>
</reference>
<dbReference type="GO" id="GO:0000981">
    <property type="term" value="F:DNA-binding transcription factor activity, RNA polymerase II-specific"/>
    <property type="evidence" value="ECO:0007669"/>
    <property type="project" value="TreeGrafter"/>
</dbReference>
<gene>
    <name evidence="4" type="ORF">PHJA_001108700</name>
</gene>
<evidence type="ECO:0000256" key="1">
    <source>
        <dbReference type="ARBA" id="ARBA00004123"/>
    </source>
</evidence>
<keyword evidence="5" id="KW-1185">Reference proteome</keyword>
<protein>
    <submittedName>
        <fullName evidence="4">Transcription factor bhlh130</fullName>
    </submittedName>
</protein>
<dbReference type="PANTHER" id="PTHR16223:SF125">
    <property type="entry name" value="OS08G0506700 PROTEIN"/>
    <property type="match status" value="1"/>
</dbReference>
<evidence type="ECO:0000313" key="4">
    <source>
        <dbReference type="EMBL" id="GFP89649.1"/>
    </source>
</evidence>
<dbReference type="GO" id="GO:0000978">
    <property type="term" value="F:RNA polymerase II cis-regulatory region sequence-specific DNA binding"/>
    <property type="evidence" value="ECO:0007669"/>
    <property type="project" value="TreeGrafter"/>
</dbReference>